<sequence length="137" mass="15878">MFKCKQKMGHMVIPIFYGVEPSHVRLLKGRFGRAIHSREKRLPGMVAPREGHQALTGDANMRGWDHDDASPDGELIKAVVRGTPGVLLRVFQLDIPEHLLRFGHCSTSGCLDVEDSMRTHEWWKDSERRFLRKRRYE</sequence>
<dbReference type="Pfam" id="PF01582">
    <property type="entry name" value="TIR"/>
    <property type="match status" value="1"/>
</dbReference>
<comment type="caution">
    <text evidence="2">The sequence shown here is derived from an EMBL/GenBank/DDBJ whole genome shotgun (WGS) entry which is preliminary data.</text>
</comment>
<dbReference type="EMBL" id="JBJKBG010000010">
    <property type="protein sequence ID" value="KAL3719040.1"/>
    <property type="molecule type" value="Genomic_DNA"/>
</dbReference>
<dbReference type="InterPro" id="IPR000157">
    <property type="entry name" value="TIR_dom"/>
</dbReference>
<accession>A0ABD3IZV1</accession>
<feature type="domain" description="TIR" evidence="1">
    <location>
        <begin position="3"/>
        <end position="81"/>
    </location>
</feature>
<evidence type="ECO:0000259" key="1">
    <source>
        <dbReference type="Pfam" id="PF01582"/>
    </source>
</evidence>
<gene>
    <name evidence="2" type="ORF">ACJRO7_004050</name>
</gene>
<organism evidence="2 3">
    <name type="scientific">Eucalyptus globulus</name>
    <name type="common">Tasmanian blue gum</name>
    <dbReference type="NCBI Taxonomy" id="34317"/>
    <lineage>
        <taxon>Eukaryota</taxon>
        <taxon>Viridiplantae</taxon>
        <taxon>Streptophyta</taxon>
        <taxon>Embryophyta</taxon>
        <taxon>Tracheophyta</taxon>
        <taxon>Spermatophyta</taxon>
        <taxon>Magnoliopsida</taxon>
        <taxon>eudicotyledons</taxon>
        <taxon>Gunneridae</taxon>
        <taxon>Pentapetalae</taxon>
        <taxon>rosids</taxon>
        <taxon>malvids</taxon>
        <taxon>Myrtales</taxon>
        <taxon>Myrtaceae</taxon>
        <taxon>Myrtoideae</taxon>
        <taxon>Eucalypteae</taxon>
        <taxon>Eucalyptus</taxon>
    </lineage>
</organism>
<dbReference type="SUPFAM" id="SSF52200">
    <property type="entry name" value="Toll/Interleukin receptor TIR domain"/>
    <property type="match status" value="1"/>
</dbReference>
<evidence type="ECO:0000313" key="2">
    <source>
        <dbReference type="EMBL" id="KAL3719040.1"/>
    </source>
</evidence>
<reference evidence="2 3" key="1">
    <citation type="submission" date="2024-11" db="EMBL/GenBank/DDBJ databases">
        <title>Chromosome-level genome assembly of Eucalyptus globulus Labill. provides insights into its genome evolution.</title>
        <authorList>
            <person name="Li X."/>
        </authorList>
    </citation>
    <scope>NUCLEOTIDE SEQUENCE [LARGE SCALE GENOMIC DNA]</scope>
    <source>
        <strain evidence="2">CL2024</strain>
        <tissue evidence="2">Fresh tender leaves</tissue>
    </source>
</reference>
<dbReference type="Gene3D" id="3.40.50.10140">
    <property type="entry name" value="Toll/interleukin-1 receptor homology (TIR) domain"/>
    <property type="match status" value="1"/>
</dbReference>
<protein>
    <recommendedName>
        <fullName evidence="1">TIR domain-containing protein</fullName>
    </recommendedName>
</protein>
<dbReference type="InterPro" id="IPR035897">
    <property type="entry name" value="Toll_tir_struct_dom_sf"/>
</dbReference>
<proteinExistence type="predicted"/>
<dbReference type="AlphaFoldDB" id="A0ABD3IZV1"/>
<evidence type="ECO:0000313" key="3">
    <source>
        <dbReference type="Proteomes" id="UP001634007"/>
    </source>
</evidence>
<name>A0ABD3IZV1_EUCGL</name>
<keyword evidence="3" id="KW-1185">Reference proteome</keyword>
<dbReference type="Proteomes" id="UP001634007">
    <property type="component" value="Unassembled WGS sequence"/>
</dbReference>